<accession>A0A087E9G8</accession>
<feature type="compositionally biased region" description="Acidic residues" evidence="1">
    <location>
        <begin position="808"/>
        <end position="820"/>
    </location>
</feature>
<keyword evidence="6" id="KW-1185">Reference proteome</keyword>
<evidence type="ECO:0000256" key="2">
    <source>
        <dbReference type="SAM" id="Phobius"/>
    </source>
</evidence>
<dbReference type="Pfam" id="PF17963">
    <property type="entry name" value="Big_9"/>
    <property type="match status" value="1"/>
</dbReference>
<dbReference type="OrthoDB" id="3243285at2"/>
<feature type="compositionally biased region" description="Polar residues" evidence="1">
    <location>
        <begin position="1269"/>
        <end position="1281"/>
    </location>
</feature>
<evidence type="ECO:0000259" key="4">
    <source>
        <dbReference type="Pfam" id="PF18998"/>
    </source>
</evidence>
<feature type="region of interest" description="Disordered" evidence="1">
    <location>
        <begin position="1050"/>
        <end position="1086"/>
    </location>
</feature>
<feature type="region of interest" description="Disordered" evidence="1">
    <location>
        <begin position="807"/>
        <end position="833"/>
    </location>
</feature>
<feature type="region of interest" description="Disordered" evidence="1">
    <location>
        <begin position="1211"/>
        <end position="1232"/>
    </location>
</feature>
<dbReference type="EMBL" id="JGZU01000018">
    <property type="protein sequence ID" value="KFJ04419.1"/>
    <property type="molecule type" value="Genomic_DNA"/>
</dbReference>
<dbReference type="Gene3D" id="2.60.40.10">
    <property type="entry name" value="Immunoglobulins"/>
    <property type="match status" value="2"/>
</dbReference>
<feature type="region of interest" description="Disordered" evidence="1">
    <location>
        <begin position="922"/>
        <end position="989"/>
    </location>
</feature>
<protein>
    <submittedName>
        <fullName evidence="5">Antiadhesin Pls</fullName>
    </submittedName>
</protein>
<feature type="compositionally biased region" description="Low complexity" evidence="1">
    <location>
        <begin position="922"/>
        <end position="935"/>
    </location>
</feature>
<gene>
    <name evidence="5" type="ORF">BITS_1280</name>
</gene>
<feature type="region of interest" description="Disordered" evidence="1">
    <location>
        <begin position="1259"/>
        <end position="1286"/>
    </location>
</feature>
<organism evidence="5 6">
    <name type="scientific">Bifidobacterium tsurumiense</name>
    <dbReference type="NCBI Taxonomy" id="356829"/>
    <lineage>
        <taxon>Bacteria</taxon>
        <taxon>Bacillati</taxon>
        <taxon>Actinomycetota</taxon>
        <taxon>Actinomycetes</taxon>
        <taxon>Bifidobacteriales</taxon>
        <taxon>Bifidobacteriaceae</taxon>
        <taxon>Bifidobacterium</taxon>
    </lineage>
</organism>
<dbReference type="STRING" id="356829.BITS_1280"/>
<dbReference type="eggNOG" id="COG3488">
    <property type="taxonomic scope" value="Bacteria"/>
</dbReference>
<dbReference type="Pfam" id="PF18957">
    <property type="entry name" value="RibLong"/>
    <property type="match status" value="1"/>
</dbReference>
<dbReference type="InterPro" id="IPR044060">
    <property type="entry name" value="Bacterial_rp_domain"/>
</dbReference>
<sequence length="1392" mass="143441">MPAVEGVGSYQVVKGDVKVQIPTRKLAAVLVTGAMLLGGSVGGVALAQDTDGQDASAASTATSDRSTVDETNATVIEADAIADGWIKGVTDASNARNTLSGAAYVTDYGRPSSFSSGLSAVPDGTTVYMQWIDTDNAVSPIYKTVTHDDVDANGDGRPGDYGFDLRAGWTDAAGTKHLYHAVAGQYYRLWIQDYQDESGNTVTMFRQAGGMFPGSLVNSVTGSNLGQFPLLGTNMQKTAVFMYVMPKTGVMTKPEAEWIDGTNNQSTLTGNRIIKGRVWLETGDGDYANSATGVGKNSGDPAAVGYKVVFSSLTAEGAAAYKSQVESQPQAKQSAVAATLLTEHPEYIAATVYTTTDSDGNYQLAFPEGTWSNGNYFYGFVMNPEGDVVESYSSYTAPLFRAPNSTTFATNPVAAPLISAWYNVGFGLILGTAVNLNITNYDVTDNPATNGDTAKLKLTGVALSPLYNKIEWRDSKGKVLATCDADGKGLTSLTEADSCTYTVPDDIADGSVITAVLVSGGNDVSADSFIVLKDTDHDGDPDATDPDNNNDGTPDDPDHTADYQHVTQGVKIDGTVVESNGDSTDGGSELPADLRGLTVTLTAKSDMTYTNNQGVQVTVPAGTVFNAGDASNWLGAKDYPVVHNFGLATFPKGDYTVSILNYGTDYSIADDSQLKDGETVSITGNTASLFVNFKKAEITDNNTPVYGGPNRVPQGGTTTIAAPTFQNAAGETTTPELADSDAFVQDGQVTLPDGTRGDFPGTITVNEDGSIVVTANDDATTGDYKIPIKVTYKDGSTDTVSVPVTVTDQDEDKDGDGVDDDKDKCANTPEGAKVDENGCSVAPSVAGGSAPAVNGIVGTPITPIEVPISNLGKATITDCKVNDLPAGLTASFADGKCTISGTPTEEGTGNYTVTISYTPADGAAATTDPATGTYTISPAESKDDDGDGVPNDKDQCANTPEGATVDGNGCTIAPSVTDDDAPTITGTVGSPITPVEVPISNPGKADITGCTVTGLPAGLTASYEDGKCVISGTPTEAVTDQPYQVVINYNQPDGDKTTGKTTDPAEGKATINPAESTPTFNPDGKDPNGNPFVVNPSADDPANCAVAPYVTLPSDTGVVYTVTDSKGNTITADANGHYVYAYGEEVTVTATPAAGYQFSGDQKIEWKFKSMAAASCLPDWNDGTTKPGVPVTLPNTNDGTKVPEGSTVTVDGPGTATLNPDGSITVTPNGDAKPGDTITVTVKDPYGNTVDTVTVTVTEPDKGPDWNDGTVTPGGSTTIPNNGGKVPDGSTVTVDGPGKATLNPDGSITVVTDDDAKPGDKITVTVKDGNGNVIDQFTITVGGVSKAQIKRGAKLAKTGSDMAAAAVVAVMGLAAGIAGVIAVNRRRKSDER</sequence>
<dbReference type="Pfam" id="PF05345">
    <property type="entry name" value="He_PIG"/>
    <property type="match status" value="1"/>
</dbReference>
<feature type="region of interest" description="Disordered" evidence="1">
    <location>
        <begin position="533"/>
        <end position="562"/>
    </location>
</feature>
<proteinExistence type="predicted"/>
<dbReference type="GO" id="GO:0005509">
    <property type="term" value="F:calcium ion binding"/>
    <property type="evidence" value="ECO:0007669"/>
    <property type="project" value="InterPro"/>
</dbReference>
<dbReference type="NCBIfam" id="TIGR01167">
    <property type="entry name" value="LPXTG_anchor"/>
    <property type="match status" value="1"/>
</dbReference>
<keyword evidence="2" id="KW-0812">Transmembrane</keyword>
<dbReference type="NCBIfam" id="NF038186">
    <property type="entry name" value="YPDG_rpt"/>
    <property type="match status" value="1"/>
</dbReference>
<dbReference type="Proteomes" id="UP000029080">
    <property type="component" value="Unassembled WGS sequence"/>
</dbReference>
<evidence type="ECO:0000259" key="3">
    <source>
        <dbReference type="Pfam" id="PF18957"/>
    </source>
</evidence>
<reference evidence="5 6" key="1">
    <citation type="submission" date="2014-03" db="EMBL/GenBank/DDBJ databases">
        <title>Genomics of Bifidobacteria.</title>
        <authorList>
            <person name="Ventura M."/>
            <person name="Milani C."/>
            <person name="Lugli G.A."/>
        </authorList>
    </citation>
    <scope>NUCLEOTIDE SEQUENCE [LARGE SCALE GENOMIC DNA]</scope>
    <source>
        <strain evidence="5 6">JCM 13495</strain>
    </source>
</reference>
<feature type="compositionally biased region" description="Basic and acidic residues" evidence="1">
    <location>
        <begin position="1053"/>
        <end position="1066"/>
    </location>
</feature>
<evidence type="ECO:0000313" key="6">
    <source>
        <dbReference type="Proteomes" id="UP000029080"/>
    </source>
</evidence>
<name>A0A087E9G8_9BIFI</name>
<dbReference type="Pfam" id="PF18998">
    <property type="entry name" value="Flg_new_2"/>
    <property type="match status" value="1"/>
</dbReference>
<evidence type="ECO:0000313" key="5">
    <source>
        <dbReference type="EMBL" id="KFJ04419.1"/>
    </source>
</evidence>
<feature type="compositionally biased region" description="Polar residues" evidence="1">
    <location>
        <begin position="1216"/>
        <end position="1228"/>
    </location>
</feature>
<dbReference type="eggNOG" id="COG3506">
    <property type="taxonomic scope" value="Bacteria"/>
</dbReference>
<feature type="domain" description="Long Rib" evidence="3">
    <location>
        <begin position="700"/>
        <end position="807"/>
    </location>
</feature>
<comment type="caution">
    <text evidence="5">The sequence shown here is derived from an EMBL/GenBank/DDBJ whole genome shotgun (WGS) entry which is preliminary data.</text>
</comment>
<dbReference type="InterPro" id="IPR013783">
    <property type="entry name" value="Ig-like_fold"/>
</dbReference>
<dbReference type="RefSeq" id="WP_026642363.1">
    <property type="nucleotide sequence ID" value="NZ_JGZU01000018.1"/>
</dbReference>
<keyword evidence="2" id="KW-1133">Transmembrane helix</keyword>
<dbReference type="SUPFAM" id="SSF103647">
    <property type="entry name" value="TSP type-3 repeat"/>
    <property type="match status" value="2"/>
</dbReference>
<dbReference type="InterPro" id="IPR028974">
    <property type="entry name" value="TSP_type-3_rpt"/>
</dbReference>
<feature type="transmembrane region" description="Helical" evidence="2">
    <location>
        <begin position="1362"/>
        <end position="1383"/>
    </location>
</feature>
<dbReference type="InterPro" id="IPR044055">
    <property type="entry name" value="RibLong"/>
</dbReference>
<evidence type="ECO:0000256" key="1">
    <source>
        <dbReference type="SAM" id="MobiDB-lite"/>
    </source>
</evidence>
<keyword evidence="2" id="KW-0472">Membrane</keyword>
<dbReference type="GO" id="GO:0005975">
    <property type="term" value="P:carbohydrate metabolic process"/>
    <property type="evidence" value="ECO:0007669"/>
    <property type="project" value="UniProtKB-ARBA"/>
</dbReference>
<feature type="domain" description="Bacterial repeat" evidence="4">
    <location>
        <begin position="1121"/>
        <end position="1160"/>
    </location>
</feature>